<evidence type="ECO:0000259" key="2">
    <source>
        <dbReference type="Pfam" id="PF01636"/>
    </source>
</evidence>
<dbReference type="SUPFAM" id="SSF53098">
    <property type="entry name" value="Ribonuclease H-like"/>
    <property type="match status" value="1"/>
</dbReference>
<name>A0A2H1GHA6_ZYMTR</name>
<dbReference type="Gene3D" id="3.90.1200.10">
    <property type="match status" value="1"/>
</dbReference>
<protein>
    <recommendedName>
        <fullName evidence="2">Aminoglycoside phosphotransferase domain-containing protein</fullName>
    </recommendedName>
</protein>
<feature type="region of interest" description="Disordered" evidence="1">
    <location>
        <begin position="348"/>
        <end position="376"/>
    </location>
</feature>
<evidence type="ECO:0000313" key="3">
    <source>
        <dbReference type="EMBL" id="SMR52953.1"/>
    </source>
</evidence>
<feature type="compositionally biased region" description="Acidic residues" evidence="1">
    <location>
        <begin position="359"/>
        <end position="371"/>
    </location>
</feature>
<organism evidence="3 4">
    <name type="scientific">Zymoseptoria tritici ST99CH_1E4</name>
    <dbReference type="NCBI Taxonomy" id="1276532"/>
    <lineage>
        <taxon>Eukaryota</taxon>
        <taxon>Fungi</taxon>
        <taxon>Dikarya</taxon>
        <taxon>Ascomycota</taxon>
        <taxon>Pezizomycotina</taxon>
        <taxon>Dothideomycetes</taxon>
        <taxon>Dothideomycetidae</taxon>
        <taxon>Mycosphaerellales</taxon>
        <taxon>Mycosphaerellaceae</taxon>
        <taxon>Zymoseptoria</taxon>
    </lineage>
</organism>
<dbReference type="AlphaFoldDB" id="A0A2H1GHA6"/>
<dbReference type="SUPFAM" id="SSF56112">
    <property type="entry name" value="Protein kinase-like (PK-like)"/>
    <property type="match status" value="1"/>
</dbReference>
<dbReference type="Pfam" id="PF01636">
    <property type="entry name" value="APH"/>
    <property type="match status" value="1"/>
</dbReference>
<sequence length="888" mass="98437">MTTLGCSSHNLHLAVNEVIKLPAVWAIWIEILDTCKFFKAHPYATAILYAIAESLGCELVAFTLPGKARWQGKHNSGACVLANQVPLQRLPFSGQSLLSQSPSAEDREREQVIKNRLASTAFWSNTAAFIDLLKPFLQVTIALESNSPRLSHVYANYRYLLNDSFANPLLESYRDVHDIVIRRYNRVYHPLMLIAFLADPQERAARNYTTLTSDDVNSLEPYLVQYTDMNFDRVAYLLAGLHNLRMMQGPFSSYAKWNGYKSMTVIEWWNTYWYTDEPAMADLSTLCMLALSVAPTTGAAERNWSSHGFIQNLLRNSLTNPHVTKLVYMFCNLRLRNQWMDTHAFHQRERDNSNNANEGDSDSDSDSDTGDDNVASLSEDEVGFVSTILSGSRRCPPFGPPLVFLRSTPPSAWWNLNRNRLSHPHANDIRTQTAAMANHSGYEARLAFVQTLLSDQLGLKMGLAQVTPLAYDPECPYTYNNFVYEIAIPRDCQFQSDPRSNESPPRIGFEPIPKGTSKLIMRLTNSSAMGIDPTYRVENEVAAMHLASAALSSLQHGRKVVPSVYGWASAAGGGSNGSESQGWTLQEALPGIELDAALPQLTLEQKAGIMAQLAEIIGALQKYNLPSTVTGFGGLSIVSSGPTTADTIVSGPSPLESAGPWDSYEAFFRQLLSKALASTDTNPHIDGWRGTELRAGLDIFLQDGIAALFRKLLSRDSRVLTHADLGAGGNLLVDVASGQITGVLDFDTAWVSHPSFEFLRSFYGLGGTFYGWEPKHSDERRALMEAKLHGFPSPLPASTETVDWDMAKAWEDALERYDVQRPRTMAGFQGVADVDALVQMIAPWRLCNPEAVAGLSKDQIRDLKNECAQSLERMLSRLQSGAEMDYDN</sequence>
<dbReference type="InterPro" id="IPR002575">
    <property type="entry name" value="Aminoglycoside_PTrfase"/>
</dbReference>
<dbReference type="EMBL" id="LT854257">
    <property type="protein sequence ID" value="SMR52953.1"/>
    <property type="molecule type" value="Genomic_DNA"/>
</dbReference>
<evidence type="ECO:0000313" key="4">
    <source>
        <dbReference type="Proteomes" id="UP000245764"/>
    </source>
</evidence>
<dbReference type="PANTHER" id="PTHR21310">
    <property type="entry name" value="AMINOGLYCOSIDE PHOSPHOTRANSFERASE-RELATED-RELATED"/>
    <property type="match status" value="1"/>
</dbReference>
<feature type="domain" description="Aminoglycoside phosphotransferase" evidence="2">
    <location>
        <begin position="534"/>
        <end position="762"/>
    </location>
</feature>
<dbReference type="Proteomes" id="UP000245764">
    <property type="component" value="Chromosome 5"/>
</dbReference>
<dbReference type="InterPro" id="IPR011009">
    <property type="entry name" value="Kinase-like_dom_sf"/>
</dbReference>
<accession>A0A2H1GHA6</accession>
<dbReference type="InterPro" id="IPR012337">
    <property type="entry name" value="RNaseH-like_sf"/>
</dbReference>
<dbReference type="InterPro" id="IPR051678">
    <property type="entry name" value="AGP_Transferase"/>
</dbReference>
<proteinExistence type="predicted"/>
<gene>
    <name evidence="3" type="ORF">ZT1E4_G6228</name>
</gene>
<reference evidence="4" key="1">
    <citation type="submission" date="2017-05" db="EMBL/GenBank/DDBJ databases">
        <authorList>
            <person name="Song R."/>
            <person name="Chenine A.L."/>
            <person name="Ruprecht R.M."/>
        </authorList>
    </citation>
    <scope>NUCLEOTIDE SEQUENCE [LARGE SCALE GENOMIC DNA]</scope>
</reference>
<evidence type="ECO:0000256" key="1">
    <source>
        <dbReference type="SAM" id="MobiDB-lite"/>
    </source>
</evidence>
<dbReference type="PANTHER" id="PTHR21310:SF15">
    <property type="entry name" value="AMINOGLYCOSIDE PHOSPHOTRANSFERASE DOMAIN-CONTAINING PROTEIN"/>
    <property type="match status" value="1"/>
</dbReference>